<proteinExistence type="predicted"/>
<dbReference type="GO" id="GO:0003924">
    <property type="term" value="F:GTPase activity"/>
    <property type="evidence" value="ECO:0007669"/>
    <property type="project" value="TreeGrafter"/>
</dbReference>
<dbReference type="VEuPathDB" id="AmoebaDB:ACA1_360140"/>
<dbReference type="InterPro" id="IPR022812">
    <property type="entry name" value="Dynamin"/>
</dbReference>
<dbReference type="PANTHER" id="PTHR11566:SF40">
    <property type="entry name" value="DYNAMIN-LIKE PROTEIN A"/>
    <property type="match status" value="1"/>
</dbReference>
<dbReference type="Proteomes" id="UP000011083">
    <property type="component" value="Unassembled WGS sequence"/>
</dbReference>
<dbReference type="KEGG" id="acan:ACA1_360140"/>
<feature type="compositionally biased region" description="Basic and acidic residues" evidence="2">
    <location>
        <begin position="7"/>
        <end position="19"/>
    </location>
</feature>
<feature type="region of interest" description="Disordered" evidence="2">
    <location>
        <begin position="1"/>
        <end position="138"/>
    </location>
</feature>
<evidence type="ECO:0000256" key="1">
    <source>
        <dbReference type="SAM" id="Coils"/>
    </source>
</evidence>
<evidence type="ECO:0000313" key="4">
    <source>
        <dbReference type="EMBL" id="ELR22999.1"/>
    </source>
</evidence>
<keyword evidence="5" id="KW-1185">Reference proteome</keyword>
<dbReference type="STRING" id="1257118.L8HBU1"/>
<dbReference type="GeneID" id="14923968"/>
<dbReference type="PROSITE" id="PS51718">
    <property type="entry name" value="G_DYNAMIN_2"/>
    <property type="match status" value="1"/>
</dbReference>
<dbReference type="GO" id="GO:0016020">
    <property type="term" value="C:membrane"/>
    <property type="evidence" value="ECO:0007669"/>
    <property type="project" value="TreeGrafter"/>
</dbReference>
<evidence type="ECO:0000313" key="5">
    <source>
        <dbReference type="Proteomes" id="UP000011083"/>
    </source>
</evidence>
<feature type="compositionally biased region" description="Basic and acidic residues" evidence="2">
    <location>
        <begin position="75"/>
        <end position="102"/>
    </location>
</feature>
<feature type="domain" description="Dynamin-type G" evidence="3">
    <location>
        <begin position="189"/>
        <end position="494"/>
    </location>
</feature>
<dbReference type="GO" id="GO:0005525">
    <property type="term" value="F:GTP binding"/>
    <property type="evidence" value="ECO:0007669"/>
    <property type="project" value="InterPro"/>
</dbReference>
<dbReference type="Gene3D" id="3.40.50.300">
    <property type="entry name" value="P-loop containing nucleotide triphosphate hydrolases"/>
    <property type="match status" value="1"/>
</dbReference>
<evidence type="ECO:0000256" key="2">
    <source>
        <dbReference type="SAM" id="MobiDB-lite"/>
    </source>
</evidence>
<feature type="coiled-coil region" evidence="1">
    <location>
        <begin position="497"/>
        <end position="524"/>
    </location>
</feature>
<dbReference type="RefSeq" id="XP_004352476.1">
    <property type="nucleotide sequence ID" value="XM_004352424.1"/>
</dbReference>
<feature type="compositionally biased region" description="Basic and acidic residues" evidence="2">
    <location>
        <begin position="115"/>
        <end position="130"/>
    </location>
</feature>
<dbReference type="Pfam" id="PF00350">
    <property type="entry name" value="Dynamin_N"/>
    <property type="match status" value="1"/>
</dbReference>
<dbReference type="InterPro" id="IPR030381">
    <property type="entry name" value="G_DYNAMIN_dom"/>
</dbReference>
<evidence type="ECO:0000259" key="3">
    <source>
        <dbReference type="PROSITE" id="PS51718"/>
    </source>
</evidence>
<dbReference type="PANTHER" id="PTHR11566">
    <property type="entry name" value="DYNAMIN"/>
    <property type="match status" value="1"/>
</dbReference>
<dbReference type="AlphaFoldDB" id="L8HBU1"/>
<dbReference type="InterPro" id="IPR027417">
    <property type="entry name" value="P-loop_NTPase"/>
</dbReference>
<gene>
    <name evidence="4" type="ORF">ACA1_360140</name>
</gene>
<dbReference type="OrthoDB" id="5061070at2759"/>
<feature type="non-terminal residue" evidence="4">
    <location>
        <position position="1"/>
    </location>
</feature>
<dbReference type="GO" id="GO:0005874">
    <property type="term" value="C:microtubule"/>
    <property type="evidence" value="ECO:0007669"/>
    <property type="project" value="TreeGrafter"/>
</dbReference>
<feature type="compositionally biased region" description="Low complexity" evidence="2">
    <location>
        <begin position="25"/>
        <end position="41"/>
    </location>
</feature>
<dbReference type="GO" id="GO:0005737">
    <property type="term" value="C:cytoplasm"/>
    <property type="evidence" value="ECO:0007669"/>
    <property type="project" value="TreeGrafter"/>
</dbReference>
<feature type="coiled-coil region" evidence="1">
    <location>
        <begin position="833"/>
        <end position="860"/>
    </location>
</feature>
<sequence>AAASEAKSPRKAPEPEKKPAPATPAPAAAALTTAPAATEAAGAEKKASGGLAARKKKKEMEDASASASSDDDSVSSEKARRPKKERPDAAKKHGTARKEKIKVPSSTGSAGLFLKKAEEKPAKGDSKVSEGGEGGVPALKLSQEKLEDEELEAMRLNPAYAKKTDLKVPFPVYEAYQKISEFASTMYTSWEEAEVVFVGPRGSGKTTLIESILGHPVSVVREEASSEGTSRRPLFIHMLNNLSCEEPRVTIKREQAKAKGELSPDKHRTPLGTLLTVAHNAIDRVVNIEELPAELEKRNALSGSAPIRVIYEWRYTWNLTLIDTPGSATYSRSSDIETLADRQKAKLDKTAEELVTPPHRLIVAVEQSQKWDGVQMVDWVTRVDPRRSRTIFVYTKFFHNTLRNMATTKDLNDYFAGAPINGAFFVSVFSASLRAKLIPDRAEYATKVKLASQRDMNLLEQLKYDKNYSQWLEVHSLKKYILEKTWKLYYDNIPKLLTSMNSEKSEMNKKMERAARELEDLKLHNLRSIAATYLMEFLHAVSRLIEGTSEGMPSLYGSTSEEERQLLGEWIDAKKDLIKVKRKWKLPYLDIKLYGGQQFERLLSEFKMVVEHTASVKATSDELANAERRNGTSMDQLAWAASDAAQRHSQQEFYPLIQQLSKRAVHIFQHLGRVAENMVESKRKASRAGHTSSIDEIEYIDVAAGGLLDKVESFPYFKKKVLELYEQFVERRAQYSQERSMDEFYCTRLIYWEITNFESLPDDYTSRGQESVARLADSLWEDMRTRIAHNVALKCHHFFLVPMETELPSELQSHFSCLSDAQIEEIFEVHPIRERLTQELAGLKTRLAKCEENLKSFTTAASSFSNSFNL</sequence>
<organism evidence="4 5">
    <name type="scientific">Acanthamoeba castellanii (strain ATCC 30010 / Neff)</name>
    <dbReference type="NCBI Taxonomy" id="1257118"/>
    <lineage>
        <taxon>Eukaryota</taxon>
        <taxon>Amoebozoa</taxon>
        <taxon>Discosea</taxon>
        <taxon>Longamoebia</taxon>
        <taxon>Centramoebida</taxon>
        <taxon>Acanthamoebidae</taxon>
        <taxon>Acanthamoeba</taxon>
    </lineage>
</organism>
<dbReference type="InterPro" id="IPR045063">
    <property type="entry name" value="Dynamin_N"/>
</dbReference>
<reference evidence="4 5" key="1">
    <citation type="journal article" date="2013" name="Genome Biol.">
        <title>Genome of Acanthamoeba castellanii highlights extensive lateral gene transfer and early evolution of tyrosine kinase signaling.</title>
        <authorList>
            <person name="Clarke M."/>
            <person name="Lohan A.J."/>
            <person name="Liu B."/>
            <person name="Lagkouvardos I."/>
            <person name="Roy S."/>
            <person name="Zafar N."/>
            <person name="Bertelli C."/>
            <person name="Schilde C."/>
            <person name="Kianianmomeni A."/>
            <person name="Burglin T.R."/>
            <person name="Frech C."/>
            <person name="Turcotte B."/>
            <person name="Kopec K.O."/>
            <person name="Synnott J.M."/>
            <person name="Choo C."/>
            <person name="Paponov I."/>
            <person name="Finkler A."/>
            <person name="Soon Heng Tan C."/>
            <person name="Hutchins A.P."/>
            <person name="Weinmeier T."/>
            <person name="Rattei T."/>
            <person name="Chu J.S."/>
            <person name="Gimenez G."/>
            <person name="Irimia M."/>
            <person name="Rigden D.J."/>
            <person name="Fitzpatrick D.A."/>
            <person name="Lorenzo-Morales J."/>
            <person name="Bateman A."/>
            <person name="Chiu C.H."/>
            <person name="Tang P."/>
            <person name="Hegemann P."/>
            <person name="Fromm H."/>
            <person name="Raoult D."/>
            <person name="Greub G."/>
            <person name="Miranda-Saavedra D."/>
            <person name="Chen N."/>
            <person name="Nash P."/>
            <person name="Ginger M.L."/>
            <person name="Horn M."/>
            <person name="Schaap P."/>
            <person name="Caler L."/>
            <person name="Loftus B."/>
        </authorList>
    </citation>
    <scope>NUCLEOTIDE SEQUENCE [LARGE SCALE GENOMIC DNA]</scope>
    <source>
        <strain evidence="4 5">Neff</strain>
    </source>
</reference>
<name>L8HBU1_ACACF</name>
<accession>L8HBU1</accession>
<dbReference type="EMBL" id="KB007867">
    <property type="protein sequence ID" value="ELR22999.1"/>
    <property type="molecule type" value="Genomic_DNA"/>
</dbReference>
<protein>
    <submittedName>
        <fullName evidence="4">Dynamin family protein</fullName>
    </submittedName>
</protein>
<keyword evidence="1" id="KW-0175">Coiled coil</keyword>
<dbReference type="GO" id="GO:0008017">
    <property type="term" value="F:microtubule binding"/>
    <property type="evidence" value="ECO:0007669"/>
    <property type="project" value="TreeGrafter"/>
</dbReference>
<dbReference type="SUPFAM" id="SSF52540">
    <property type="entry name" value="P-loop containing nucleoside triphosphate hydrolases"/>
    <property type="match status" value="1"/>
</dbReference>